<dbReference type="RefSeq" id="WP_020638832.1">
    <property type="nucleotide sequence ID" value="NZ_QHHU01000023.1"/>
</dbReference>
<feature type="compositionally biased region" description="Polar residues" evidence="1">
    <location>
        <begin position="133"/>
        <end position="142"/>
    </location>
</feature>
<feature type="region of interest" description="Disordered" evidence="1">
    <location>
        <begin position="128"/>
        <end position="168"/>
    </location>
</feature>
<name>A0A428WLA3_AMYBA</name>
<dbReference type="EMBL" id="QHHU01000023">
    <property type="protein sequence ID" value="RSM43833.1"/>
    <property type="molecule type" value="Genomic_DNA"/>
</dbReference>
<dbReference type="Proteomes" id="UP000286716">
    <property type="component" value="Unassembled WGS sequence"/>
</dbReference>
<dbReference type="OrthoDB" id="5081882at2"/>
<keyword evidence="3" id="KW-1185">Reference proteome</keyword>
<organism evidence="2 3">
    <name type="scientific">Amycolatopsis balhimycina DSM 5908</name>
    <dbReference type="NCBI Taxonomy" id="1081091"/>
    <lineage>
        <taxon>Bacteria</taxon>
        <taxon>Bacillati</taxon>
        <taxon>Actinomycetota</taxon>
        <taxon>Actinomycetes</taxon>
        <taxon>Pseudonocardiales</taxon>
        <taxon>Pseudonocardiaceae</taxon>
        <taxon>Amycolatopsis</taxon>
    </lineage>
</organism>
<dbReference type="AlphaFoldDB" id="A0A428WLA3"/>
<evidence type="ECO:0000256" key="1">
    <source>
        <dbReference type="SAM" id="MobiDB-lite"/>
    </source>
</evidence>
<evidence type="ECO:0000313" key="3">
    <source>
        <dbReference type="Proteomes" id="UP000286716"/>
    </source>
</evidence>
<gene>
    <name evidence="2" type="ORF">DMA12_18385</name>
</gene>
<reference evidence="2 3" key="1">
    <citation type="submission" date="2018-05" db="EMBL/GenBank/DDBJ databases">
        <title>Evolution of GPA BGCs.</title>
        <authorList>
            <person name="Waglechner N."/>
            <person name="Wright G.D."/>
        </authorList>
    </citation>
    <scope>NUCLEOTIDE SEQUENCE [LARGE SCALE GENOMIC DNA]</scope>
    <source>
        <strain evidence="2 3">DSM 5908</strain>
    </source>
</reference>
<sequence>MCTEYYDLDPAVTFTADCIRAADSPNRRTAIKGHGAVREHVMKVSPVWDWRVRHVRAALADNRCPLPIDYEWFNCSFDGPDFRFLDPIRRNAPPITPESWTGSRWWTWRCSVPNSDNDDLLAQLSAQAAPVGAQSNEDSLAQLNAAPEPDPWVTSSTPETSRRTPIGS</sequence>
<accession>A0A428WLA3</accession>
<evidence type="ECO:0000313" key="2">
    <source>
        <dbReference type="EMBL" id="RSM43833.1"/>
    </source>
</evidence>
<feature type="compositionally biased region" description="Low complexity" evidence="1">
    <location>
        <begin position="154"/>
        <end position="168"/>
    </location>
</feature>
<comment type="caution">
    <text evidence="2">The sequence shown here is derived from an EMBL/GenBank/DDBJ whole genome shotgun (WGS) entry which is preliminary data.</text>
</comment>
<proteinExistence type="predicted"/>
<protein>
    <submittedName>
        <fullName evidence="2">Uncharacterized protein</fullName>
    </submittedName>
</protein>